<comment type="caution">
    <text evidence="2">The sequence shown here is derived from an EMBL/GenBank/DDBJ whole genome shotgun (WGS) entry which is preliminary data.</text>
</comment>
<sequence>MITPPGPARRPRRPGRTRRQQARGHGLCLRQRQGRETFVPGICLYARGRDYTAPDGKNYCFPAATNAEVMEDAFNAAWCAKEFPDFPQRLCVKANACPLLGDTQQPC</sequence>
<feature type="region of interest" description="Disordered" evidence="1">
    <location>
        <begin position="1"/>
        <end position="27"/>
    </location>
</feature>
<evidence type="ECO:0000256" key="1">
    <source>
        <dbReference type="SAM" id="MobiDB-lite"/>
    </source>
</evidence>
<evidence type="ECO:0000313" key="2">
    <source>
        <dbReference type="EMBL" id="KAK8068285.1"/>
    </source>
</evidence>
<gene>
    <name evidence="2" type="ORF">PG996_007397</name>
</gene>
<dbReference type="Proteomes" id="UP001446871">
    <property type="component" value="Unassembled WGS sequence"/>
</dbReference>
<reference evidence="2 3" key="1">
    <citation type="submission" date="2023-01" db="EMBL/GenBank/DDBJ databases">
        <title>Analysis of 21 Apiospora genomes using comparative genomics revels a genus with tremendous synthesis potential of carbohydrate active enzymes and secondary metabolites.</title>
        <authorList>
            <person name="Sorensen T."/>
        </authorList>
    </citation>
    <scope>NUCLEOTIDE SEQUENCE [LARGE SCALE GENOMIC DNA]</scope>
    <source>
        <strain evidence="2 3">CBS 83171</strain>
    </source>
</reference>
<feature type="compositionally biased region" description="Basic residues" evidence="1">
    <location>
        <begin position="9"/>
        <end position="22"/>
    </location>
</feature>
<proteinExistence type="predicted"/>
<dbReference type="EMBL" id="JAQQWM010000004">
    <property type="protein sequence ID" value="KAK8068285.1"/>
    <property type="molecule type" value="Genomic_DNA"/>
</dbReference>
<keyword evidence="3" id="KW-1185">Reference proteome</keyword>
<organism evidence="2 3">
    <name type="scientific">Apiospora saccharicola</name>
    <dbReference type="NCBI Taxonomy" id="335842"/>
    <lineage>
        <taxon>Eukaryota</taxon>
        <taxon>Fungi</taxon>
        <taxon>Dikarya</taxon>
        <taxon>Ascomycota</taxon>
        <taxon>Pezizomycotina</taxon>
        <taxon>Sordariomycetes</taxon>
        <taxon>Xylariomycetidae</taxon>
        <taxon>Amphisphaeriales</taxon>
        <taxon>Apiosporaceae</taxon>
        <taxon>Apiospora</taxon>
    </lineage>
</organism>
<accession>A0ABR1VDH0</accession>
<evidence type="ECO:0000313" key="3">
    <source>
        <dbReference type="Proteomes" id="UP001446871"/>
    </source>
</evidence>
<protein>
    <submittedName>
        <fullName evidence="2">Uncharacterized protein</fullName>
    </submittedName>
</protein>
<name>A0ABR1VDH0_9PEZI</name>